<dbReference type="Pfam" id="PF01553">
    <property type="entry name" value="Acyltransferase"/>
    <property type="match status" value="1"/>
</dbReference>
<evidence type="ECO:0000256" key="3">
    <source>
        <dbReference type="ARBA" id="ARBA00023315"/>
    </source>
</evidence>
<dbReference type="PANTHER" id="PTHR10434">
    <property type="entry name" value="1-ACYL-SN-GLYCEROL-3-PHOSPHATE ACYLTRANSFERASE"/>
    <property type="match status" value="1"/>
</dbReference>
<gene>
    <name evidence="6" type="ORF">ACFPIE_08600</name>
</gene>
<keyword evidence="7" id="KW-1185">Reference proteome</keyword>
<evidence type="ECO:0000313" key="6">
    <source>
        <dbReference type="EMBL" id="MFC5343970.1"/>
    </source>
</evidence>
<dbReference type="GO" id="GO:0016746">
    <property type="term" value="F:acyltransferase activity"/>
    <property type="evidence" value="ECO:0007669"/>
    <property type="project" value="UniProtKB-KW"/>
</dbReference>
<name>A0ABW0FQF9_9CAUL</name>
<keyword evidence="4" id="KW-1133">Transmembrane helix</keyword>
<reference evidence="7" key="1">
    <citation type="journal article" date="2019" name="Int. J. Syst. Evol. Microbiol.">
        <title>The Global Catalogue of Microorganisms (GCM) 10K type strain sequencing project: providing services to taxonomists for standard genome sequencing and annotation.</title>
        <authorList>
            <consortium name="The Broad Institute Genomics Platform"/>
            <consortium name="The Broad Institute Genome Sequencing Center for Infectious Disease"/>
            <person name="Wu L."/>
            <person name="Ma J."/>
        </authorList>
    </citation>
    <scope>NUCLEOTIDE SEQUENCE [LARGE SCALE GENOMIC DNA]</scope>
    <source>
        <strain evidence="7">JCM 12125</strain>
    </source>
</reference>
<evidence type="ECO:0000313" key="7">
    <source>
        <dbReference type="Proteomes" id="UP001596152"/>
    </source>
</evidence>
<dbReference type="CDD" id="cd07989">
    <property type="entry name" value="LPLAT_AGPAT-like"/>
    <property type="match status" value="1"/>
</dbReference>
<dbReference type="InterPro" id="IPR002123">
    <property type="entry name" value="Plipid/glycerol_acylTrfase"/>
</dbReference>
<evidence type="ECO:0000256" key="2">
    <source>
        <dbReference type="ARBA" id="ARBA00022679"/>
    </source>
</evidence>
<protein>
    <submittedName>
        <fullName evidence="6">Lysophospholipid acyltransferase family protein</fullName>
    </submittedName>
</protein>
<dbReference type="SMART" id="SM00563">
    <property type="entry name" value="PlsC"/>
    <property type="match status" value="1"/>
</dbReference>
<sequence>MKSLRTFLFVVWFYLSMAVIAVGLSPALVMGHRQAMGVVRLWAKVALWGYRWIAGVKVQTLGAEHVPTGPALVASKHQGLLDFVALIAVLPDPCFVLKKELTRMPFLGWFGVKTRMIAVDRDGHAKALKDMVRSARDRLAEGRQIIIFPEGTRAEVGAVPDYKPGIAALYRELEVPCVPVATDSGVWWPAKGSIPQGVATFEFLEPIPAGLKRAPFMVDLELRIETASNALLEQNGQPARLDRA</sequence>
<comment type="caution">
    <text evidence="6">The sequence shown here is derived from an EMBL/GenBank/DDBJ whole genome shotgun (WGS) entry which is preliminary data.</text>
</comment>
<evidence type="ECO:0000259" key="5">
    <source>
        <dbReference type="SMART" id="SM00563"/>
    </source>
</evidence>
<dbReference type="Proteomes" id="UP001596152">
    <property type="component" value="Unassembled WGS sequence"/>
</dbReference>
<dbReference type="RefSeq" id="WP_374037483.1">
    <property type="nucleotide sequence ID" value="NZ_CP169082.1"/>
</dbReference>
<proteinExistence type="predicted"/>
<evidence type="ECO:0000256" key="1">
    <source>
        <dbReference type="ARBA" id="ARBA00005189"/>
    </source>
</evidence>
<keyword evidence="3 6" id="KW-0012">Acyltransferase</keyword>
<keyword evidence="2" id="KW-0808">Transferase</keyword>
<organism evidence="6 7">
    <name type="scientific">Brevundimonas staleyi</name>
    <dbReference type="NCBI Taxonomy" id="74326"/>
    <lineage>
        <taxon>Bacteria</taxon>
        <taxon>Pseudomonadati</taxon>
        <taxon>Pseudomonadota</taxon>
        <taxon>Alphaproteobacteria</taxon>
        <taxon>Caulobacterales</taxon>
        <taxon>Caulobacteraceae</taxon>
        <taxon>Brevundimonas</taxon>
    </lineage>
</organism>
<feature type="domain" description="Phospholipid/glycerol acyltransferase" evidence="5">
    <location>
        <begin position="71"/>
        <end position="185"/>
    </location>
</feature>
<comment type="pathway">
    <text evidence="1">Lipid metabolism.</text>
</comment>
<dbReference type="EMBL" id="JBHSLF010000017">
    <property type="protein sequence ID" value="MFC5343970.1"/>
    <property type="molecule type" value="Genomic_DNA"/>
</dbReference>
<keyword evidence="4" id="KW-0472">Membrane</keyword>
<dbReference type="SUPFAM" id="SSF69593">
    <property type="entry name" value="Glycerol-3-phosphate (1)-acyltransferase"/>
    <property type="match status" value="1"/>
</dbReference>
<accession>A0ABW0FQF9</accession>
<evidence type="ECO:0000256" key="4">
    <source>
        <dbReference type="SAM" id="Phobius"/>
    </source>
</evidence>
<feature type="transmembrane region" description="Helical" evidence="4">
    <location>
        <begin position="6"/>
        <end position="30"/>
    </location>
</feature>
<keyword evidence="4" id="KW-0812">Transmembrane</keyword>
<dbReference type="PANTHER" id="PTHR10434:SF40">
    <property type="entry name" value="1-ACYL-SN-GLYCEROL-3-PHOSPHATE ACYLTRANSFERASE"/>
    <property type="match status" value="1"/>
</dbReference>